<evidence type="ECO:0000313" key="2">
    <source>
        <dbReference type="EMBL" id="KAK7878297.1"/>
    </source>
</evidence>
<reference evidence="3" key="1">
    <citation type="submission" date="2024-04" db="EMBL/GenBank/DDBJ databases">
        <title>Salinicola lusitanus LLJ914,a marine bacterium isolated from the Okinawa Trough.</title>
        <authorList>
            <person name="Li J."/>
        </authorList>
    </citation>
    <scope>NUCLEOTIDE SEQUENCE [LARGE SCALE GENOMIC DNA]</scope>
</reference>
<sequence length="447" mass="49909">MVSLSSWATTKSGKMHEAQNETDMVSCPSYHNNDTPVGSVRGAFALTGLKSSESESSMSFTHPGSHGDSDSEESEHAETKVQDYCHWTTNSHTASIPAEVNSKPKGLGDARGACVQQECPKCQAYRDHCKSAAENYRRVLNGYTDTVSELMAGFKTVLERYPELRYDSSDKRISYIVQAALGRNCLVREMVRMTAKRQFVRESTKIGERACNVDRDIECVQEALSTCYTDGEALRMVLQLYINLYLRYMEVWRDMCSRMTGGVTLYELVELTRERPGVTHGEPWSEAKAYVNRMRTKMRALVQGGEREALLEALGDVESTLLTVPHDFERRKTKFDRAMEAFRGLLDNVVGDCSTDAQTSNLYLDVRADLIVVNALVGVGEISIKTLLHERNVLVARVKTLTRNQGSLELKVAQKQRKLIDSINRWTIADSKMATGVGGWGGDCLAP</sequence>
<evidence type="ECO:0000313" key="3">
    <source>
        <dbReference type="Proteomes" id="UP001460270"/>
    </source>
</evidence>
<name>A0AAW0MMJ7_9GOBI</name>
<proteinExistence type="predicted"/>
<comment type="caution">
    <text evidence="2">The sequence shown here is derived from an EMBL/GenBank/DDBJ whole genome shotgun (WGS) entry which is preliminary data.</text>
</comment>
<keyword evidence="3" id="KW-1185">Reference proteome</keyword>
<feature type="region of interest" description="Disordered" evidence="1">
    <location>
        <begin position="1"/>
        <end position="30"/>
    </location>
</feature>
<protein>
    <submittedName>
        <fullName evidence="2">Uncharacterized protein</fullName>
    </submittedName>
</protein>
<feature type="compositionally biased region" description="Polar residues" evidence="1">
    <location>
        <begin position="1"/>
        <end position="12"/>
    </location>
</feature>
<dbReference type="EMBL" id="JBBPFD010000543">
    <property type="protein sequence ID" value="KAK7878297.1"/>
    <property type="molecule type" value="Genomic_DNA"/>
</dbReference>
<gene>
    <name evidence="2" type="ORF">WMY93_031116</name>
</gene>
<evidence type="ECO:0000256" key="1">
    <source>
        <dbReference type="SAM" id="MobiDB-lite"/>
    </source>
</evidence>
<accession>A0AAW0MMJ7</accession>
<dbReference type="Proteomes" id="UP001460270">
    <property type="component" value="Unassembled WGS sequence"/>
</dbReference>
<feature type="compositionally biased region" description="Basic and acidic residues" evidence="1">
    <location>
        <begin position="65"/>
        <end position="80"/>
    </location>
</feature>
<organism evidence="2 3">
    <name type="scientific">Mugilogobius chulae</name>
    <name type="common">yellowstripe goby</name>
    <dbReference type="NCBI Taxonomy" id="88201"/>
    <lineage>
        <taxon>Eukaryota</taxon>
        <taxon>Metazoa</taxon>
        <taxon>Chordata</taxon>
        <taxon>Craniata</taxon>
        <taxon>Vertebrata</taxon>
        <taxon>Euteleostomi</taxon>
        <taxon>Actinopterygii</taxon>
        <taxon>Neopterygii</taxon>
        <taxon>Teleostei</taxon>
        <taxon>Neoteleostei</taxon>
        <taxon>Acanthomorphata</taxon>
        <taxon>Gobiaria</taxon>
        <taxon>Gobiiformes</taxon>
        <taxon>Gobioidei</taxon>
        <taxon>Gobiidae</taxon>
        <taxon>Gobionellinae</taxon>
        <taxon>Mugilogobius</taxon>
    </lineage>
</organism>
<feature type="region of interest" description="Disordered" evidence="1">
    <location>
        <begin position="54"/>
        <end position="80"/>
    </location>
</feature>
<dbReference type="AlphaFoldDB" id="A0AAW0MMJ7"/>